<evidence type="ECO:0000313" key="3">
    <source>
        <dbReference type="Proteomes" id="UP001160301"/>
    </source>
</evidence>
<proteinExistence type="predicted"/>
<evidence type="ECO:0000256" key="1">
    <source>
        <dbReference type="SAM" id="MobiDB-lite"/>
    </source>
</evidence>
<evidence type="ECO:0000313" key="2">
    <source>
        <dbReference type="EMBL" id="MDI1430165.1"/>
    </source>
</evidence>
<accession>A0ABT6NPA5</accession>
<sequence>MKAAKGRKMARGSGEPVAKQEGEAPEELPTELALGSDGRLYVNAEGVDPEKIKGRTRFVGFAMTEEEAGVAIEQIHRMAFNVTVAAVPMGKRRQKH</sequence>
<name>A0ABT6NPA5_9BACT</name>
<dbReference type="EMBL" id="JARZHI010000007">
    <property type="protein sequence ID" value="MDI1430165.1"/>
    <property type="molecule type" value="Genomic_DNA"/>
</dbReference>
<feature type="compositionally biased region" description="Basic residues" evidence="1">
    <location>
        <begin position="1"/>
        <end position="10"/>
    </location>
</feature>
<comment type="caution">
    <text evidence="2">The sequence shown here is derived from an EMBL/GenBank/DDBJ whole genome shotgun (WGS) entry which is preliminary data.</text>
</comment>
<organism evidence="2 3">
    <name type="scientific">Polyangium sorediatum</name>
    <dbReference type="NCBI Taxonomy" id="889274"/>
    <lineage>
        <taxon>Bacteria</taxon>
        <taxon>Pseudomonadati</taxon>
        <taxon>Myxococcota</taxon>
        <taxon>Polyangia</taxon>
        <taxon>Polyangiales</taxon>
        <taxon>Polyangiaceae</taxon>
        <taxon>Polyangium</taxon>
    </lineage>
</organism>
<keyword evidence="3" id="KW-1185">Reference proteome</keyword>
<dbReference type="Proteomes" id="UP001160301">
    <property type="component" value="Unassembled WGS sequence"/>
</dbReference>
<gene>
    <name evidence="2" type="ORF">QHF89_11685</name>
</gene>
<reference evidence="2 3" key="1">
    <citation type="submission" date="2023-04" db="EMBL/GenBank/DDBJ databases">
        <title>The genome sequence of Polyangium sorediatum DSM14670.</title>
        <authorList>
            <person name="Zhang X."/>
        </authorList>
    </citation>
    <scope>NUCLEOTIDE SEQUENCE [LARGE SCALE GENOMIC DNA]</scope>
    <source>
        <strain evidence="2 3">DSM 14670</strain>
    </source>
</reference>
<protein>
    <submittedName>
        <fullName evidence="2">Uncharacterized protein</fullName>
    </submittedName>
</protein>
<feature type="region of interest" description="Disordered" evidence="1">
    <location>
        <begin position="1"/>
        <end position="32"/>
    </location>
</feature>
<dbReference type="RefSeq" id="WP_136969417.1">
    <property type="nucleotide sequence ID" value="NZ_JARZHI010000007.1"/>
</dbReference>